<feature type="region of interest" description="Disordered" evidence="1">
    <location>
        <begin position="143"/>
        <end position="225"/>
    </location>
</feature>
<keyword evidence="3" id="KW-1185">Reference proteome</keyword>
<gene>
    <name evidence="2" type="ORF">ANCCAN_22394</name>
</gene>
<dbReference type="OrthoDB" id="5838695at2759"/>
<evidence type="ECO:0000313" key="2">
    <source>
        <dbReference type="EMBL" id="RCN31807.1"/>
    </source>
</evidence>
<feature type="compositionally biased region" description="Polar residues" evidence="1">
    <location>
        <begin position="200"/>
        <end position="214"/>
    </location>
</feature>
<evidence type="ECO:0000256" key="1">
    <source>
        <dbReference type="SAM" id="MobiDB-lite"/>
    </source>
</evidence>
<feature type="compositionally biased region" description="Polar residues" evidence="1">
    <location>
        <begin position="143"/>
        <end position="158"/>
    </location>
</feature>
<feature type="region of interest" description="Disordered" evidence="1">
    <location>
        <begin position="22"/>
        <end position="74"/>
    </location>
</feature>
<feature type="compositionally biased region" description="Polar residues" evidence="1">
    <location>
        <begin position="165"/>
        <end position="179"/>
    </location>
</feature>
<dbReference type="STRING" id="29170.A0A368FNP3"/>
<dbReference type="AlphaFoldDB" id="A0A368FNP3"/>
<reference evidence="2 3" key="1">
    <citation type="submission" date="2014-10" db="EMBL/GenBank/DDBJ databases">
        <title>Draft genome of the hookworm Ancylostoma caninum.</title>
        <authorList>
            <person name="Mitreva M."/>
        </authorList>
    </citation>
    <scope>NUCLEOTIDE SEQUENCE [LARGE SCALE GENOMIC DNA]</scope>
    <source>
        <strain evidence="2 3">Baltimore</strain>
    </source>
</reference>
<accession>A0A368FNP3</accession>
<protein>
    <submittedName>
        <fullName evidence="2">Uncharacterized protein</fullName>
    </submittedName>
</protein>
<comment type="caution">
    <text evidence="2">The sequence shown here is derived from an EMBL/GenBank/DDBJ whole genome shotgun (WGS) entry which is preliminary data.</text>
</comment>
<proteinExistence type="predicted"/>
<sequence length="237" mass="26027">MSLFSCLYGPSPSSRQLYLLHQSSDEEDEEVSCSECGSPSVQQVYPAQEGTDDPPRKRKRHGSVSHSPSEETPQFLAAVDASNVSAARMLSWHPDERSDGLARIALPELESGVSEKATQGSSYDIFGDVVDETILAGNIMSAERNSFDGSSPSPNQPISRHHSPSPEQSSHRQPSGSAEQSREHLQKQNVLPWKKEEDGSSNLKISILSRTTAPKTPEHDDDNNMIIPKEGWMQFLA</sequence>
<dbReference type="Proteomes" id="UP000252519">
    <property type="component" value="Unassembled WGS sequence"/>
</dbReference>
<dbReference type="EMBL" id="JOJR01001211">
    <property type="protein sequence ID" value="RCN31807.1"/>
    <property type="molecule type" value="Genomic_DNA"/>
</dbReference>
<evidence type="ECO:0000313" key="3">
    <source>
        <dbReference type="Proteomes" id="UP000252519"/>
    </source>
</evidence>
<name>A0A368FNP3_ANCCA</name>
<organism evidence="2 3">
    <name type="scientific">Ancylostoma caninum</name>
    <name type="common">Dog hookworm</name>
    <dbReference type="NCBI Taxonomy" id="29170"/>
    <lineage>
        <taxon>Eukaryota</taxon>
        <taxon>Metazoa</taxon>
        <taxon>Ecdysozoa</taxon>
        <taxon>Nematoda</taxon>
        <taxon>Chromadorea</taxon>
        <taxon>Rhabditida</taxon>
        <taxon>Rhabditina</taxon>
        <taxon>Rhabditomorpha</taxon>
        <taxon>Strongyloidea</taxon>
        <taxon>Ancylostomatidae</taxon>
        <taxon>Ancylostomatinae</taxon>
        <taxon>Ancylostoma</taxon>
    </lineage>
</organism>